<name>A0A3G5AI75_9VIRU</name>
<dbReference type="PROSITE" id="PS50011">
    <property type="entry name" value="PROTEIN_KINASE_DOM"/>
    <property type="match status" value="1"/>
</dbReference>
<dbReference type="Pfam" id="PF00069">
    <property type="entry name" value="Pkinase"/>
    <property type="match status" value="1"/>
</dbReference>
<dbReference type="InterPro" id="IPR047173">
    <property type="entry name" value="STRAD_A/B-like"/>
</dbReference>
<proteinExistence type="inferred from homology"/>
<dbReference type="Gene3D" id="1.10.510.10">
    <property type="entry name" value="Transferase(Phosphotransferase) domain 1"/>
    <property type="match status" value="1"/>
</dbReference>
<protein>
    <recommendedName>
        <fullName evidence="5">Protein kinase domain-containing protein</fullName>
    </recommendedName>
</protein>
<dbReference type="InterPro" id="IPR011009">
    <property type="entry name" value="Kinase-like_dom_sf"/>
</dbReference>
<evidence type="ECO:0000256" key="1">
    <source>
        <dbReference type="ARBA" id="ARBA00008874"/>
    </source>
</evidence>
<keyword evidence="3 4" id="KW-0067">ATP-binding</keyword>
<dbReference type="GO" id="GO:0004672">
    <property type="term" value="F:protein kinase activity"/>
    <property type="evidence" value="ECO:0007669"/>
    <property type="project" value="InterPro"/>
</dbReference>
<gene>
    <name evidence="6" type="ORF">Sylvanvirus14_7</name>
</gene>
<dbReference type="GO" id="GO:0043539">
    <property type="term" value="F:protein serine/threonine kinase activator activity"/>
    <property type="evidence" value="ECO:0007669"/>
    <property type="project" value="InterPro"/>
</dbReference>
<reference evidence="6" key="1">
    <citation type="submission" date="2018-10" db="EMBL/GenBank/DDBJ databases">
        <title>Hidden diversity of soil giant viruses.</title>
        <authorList>
            <person name="Schulz F."/>
            <person name="Alteio L."/>
            <person name="Goudeau D."/>
            <person name="Ryan E.M."/>
            <person name="Malmstrom R.R."/>
            <person name="Blanchard J."/>
            <person name="Woyke T."/>
        </authorList>
    </citation>
    <scope>NUCLEOTIDE SEQUENCE</scope>
    <source>
        <strain evidence="6">SYV1</strain>
    </source>
</reference>
<organism evidence="6">
    <name type="scientific">Sylvanvirus sp</name>
    <dbReference type="NCBI Taxonomy" id="2487774"/>
    <lineage>
        <taxon>Viruses</taxon>
    </lineage>
</organism>
<accession>A0A3G5AI75</accession>
<dbReference type="InterPro" id="IPR000719">
    <property type="entry name" value="Prot_kinase_dom"/>
</dbReference>
<feature type="binding site" evidence="4">
    <location>
        <position position="51"/>
    </location>
    <ligand>
        <name>ATP</name>
        <dbReference type="ChEBI" id="CHEBI:30616"/>
    </ligand>
</feature>
<feature type="domain" description="Protein kinase" evidence="5">
    <location>
        <begin position="22"/>
        <end position="281"/>
    </location>
</feature>
<dbReference type="SMART" id="SM00220">
    <property type="entry name" value="S_TKc"/>
    <property type="match status" value="1"/>
</dbReference>
<dbReference type="PIRSF" id="PIRSF000654">
    <property type="entry name" value="Integrin-linked_kinase"/>
    <property type="match status" value="1"/>
</dbReference>
<dbReference type="Gene3D" id="3.30.200.20">
    <property type="entry name" value="Phosphorylase Kinase, domain 1"/>
    <property type="match status" value="1"/>
</dbReference>
<dbReference type="InterPro" id="IPR017441">
    <property type="entry name" value="Protein_kinase_ATP_BS"/>
</dbReference>
<dbReference type="SUPFAM" id="SSF56112">
    <property type="entry name" value="Protein kinase-like (PK-like)"/>
    <property type="match status" value="1"/>
</dbReference>
<keyword evidence="2 4" id="KW-0547">Nucleotide-binding</keyword>
<dbReference type="PANTHER" id="PTHR48014:SF21">
    <property type="entry name" value="SERINE_THREONINE-PROTEIN KINASE FRAY2"/>
    <property type="match status" value="1"/>
</dbReference>
<dbReference type="GO" id="GO:0005524">
    <property type="term" value="F:ATP binding"/>
    <property type="evidence" value="ECO:0007669"/>
    <property type="project" value="UniProtKB-UniRule"/>
</dbReference>
<evidence type="ECO:0000313" key="6">
    <source>
        <dbReference type="EMBL" id="AYV86922.1"/>
    </source>
</evidence>
<dbReference type="InterPro" id="IPR008271">
    <property type="entry name" value="Ser/Thr_kinase_AS"/>
</dbReference>
<evidence type="ECO:0000256" key="2">
    <source>
        <dbReference type="ARBA" id="ARBA00022741"/>
    </source>
</evidence>
<dbReference type="EMBL" id="MK072520">
    <property type="protein sequence ID" value="AYV86922.1"/>
    <property type="molecule type" value="Genomic_DNA"/>
</dbReference>
<dbReference type="PROSITE" id="PS00107">
    <property type="entry name" value="PROTEIN_KINASE_ATP"/>
    <property type="match status" value="1"/>
</dbReference>
<dbReference type="PROSITE" id="PS00108">
    <property type="entry name" value="PROTEIN_KINASE_ST"/>
    <property type="match status" value="1"/>
</dbReference>
<evidence type="ECO:0000256" key="4">
    <source>
        <dbReference type="PROSITE-ProRule" id="PRU10141"/>
    </source>
</evidence>
<comment type="similarity">
    <text evidence="1">Belongs to the protein kinase superfamily. STE Ser/Thr protein kinase family. STE20 subfamily.</text>
</comment>
<dbReference type="PANTHER" id="PTHR48014">
    <property type="entry name" value="SERINE/THREONINE-PROTEIN KINASE FRAY2"/>
    <property type="match status" value="1"/>
</dbReference>
<sequence length="310" mass="34792">MSSEFEFCHDDKIDWPTSHTDYELLEAIGMGASATVYRAMRKDTGTFVAIKVIDMDRFDVVVDEIRKETGIMHSLDHVNLVHIHVSFVASSCVWMIMDLFEAGSCASALTALAPRGFKDEALVATLLYHTLEGLGYLHKNSFVHRDVKGSNVLLSSTGMVALADFGVATGLSRGPRSTFTGTPAWMSPEIMEQETGYDEKADLWSFGILALELAYGRAPYARFEPMKAMLLTLQEDPPTADLYNDRSFDFSKSFHRLVAKCLVKDPKKRPTVKKLLDHEFFKQKKNSEYVVEKLIHPLQQVGNLVSLKQD</sequence>
<evidence type="ECO:0000259" key="5">
    <source>
        <dbReference type="PROSITE" id="PS50011"/>
    </source>
</evidence>
<evidence type="ECO:0000256" key="3">
    <source>
        <dbReference type="ARBA" id="ARBA00022840"/>
    </source>
</evidence>